<reference evidence="2 3" key="1">
    <citation type="journal article" date="2019" name="Int. J. Syst. Evol. Microbiol.">
        <title>The Global Catalogue of Microorganisms (GCM) 10K type strain sequencing project: providing services to taxonomists for standard genome sequencing and annotation.</title>
        <authorList>
            <consortium name="The Broad Institute Genomics Platform"/>
            <consortium name="The Broad Institute Genome Sequencing Center for Infectious Disease"/>
            <person name="Wu L."/>
            <person name="Ma J."/>
        </authorList>
    </citation>
    <scope>NUCLEOTIDE SEQUENCE [LARGE SCALE GENOMIC DNA]</scope>
    <source>
        <strain evidence="2 3">JCM 14560</strain>
    </source>
</reference>
<evidence type="ECO:0000256" key="1">
    <source>
        <dbReference type="SAM" id="SignalP"/>
    </source>
</evidence>
<sequence length="70" mass="6618">MLAVASLAAGVVASLTAPSAHAASVHRGADLPGTAGLVSASGLLGVLDTAKGGGEAPHDFAAGHPDPSRH</sequence>
<proteinExistence type="predicted"/>
<keyword evidence="3" id="KW-1185">Reference proteome</keyword>
<feature type="signal peptide" evidence="1">
    <location>
        <begin position="1"/>
        <end position="22"/>
    </location>
</feature>
<gene>
    <name evidence="2" type="ORF">GCM10009760_35600</name>
</gene>
<name>A0ABN2ZR14_9ACTN</name>
<protein>
    <submittedName>
        <fullName evidence="2">Uncharacterized protein</fullName>
    </submittedName>
</protein>
<keyword evidence="1" id="KW-0732">Signal</keyword>
<evidence type="ECO:0000313" key="3">
    <source>
        <dbReference type="Proteomes" id="UP001422759"/>
    </source>
</evidence>
<feature type="chain" id="PRO_5045985865" evidence="1">
    <location>
        <begin position="23"/>
        <end position="70"/>
    </location>
</feature>
<accession>A0ABN2ZR14</accession>
<dbReference type="EMBL" id="BAAANT010000019">
    <property type="protein sequence ID" value="GAA2146177.1"/>
    <property type="molecule type" value="Genomic_DNA"/>
</dbReference>
<dbReference type="Proteomes" id="UP001422759">
    <property type="component" value="Unassembled WGS sequence"/>
</dbReference>
<evidence type="ECO:0000313" key="2">
    <source>
        <dbReference type="EMBL" id="GAA2146177.1"/>
    </source>
</evidence>
<organism evidence="2 3">
    <name type="scientific">Kitasatospora kazusensis</name>
    <dbReference type="NCBI Taxonomy" id="407974"/>
    <lineage>
        <taxon>Bacteria</taxon>
        <taxon>Bacillati</taxon>
        <taxon>Actinomycetota</taxon>
        <taxon>Actinomycetes</taxon>
        <taxon>Kitasatosporales</taxon>
        <taxon>Streptomycetaceae</taxon>
        <taxon>Kitasatospora</taxon>
    </lineage>
</organism>
<comment type="caution">
    <text evidence="2">The sequence shown here is derived from an EMBL/GenBank/DDBJ whole genome shotgun (WGS) entry which is preliminary data.</text>
</comment>